<evidence type="ECO:0000256" key="1">
    <source>
        <dbReference type="SAM" id="MobiDB-lite"/>
    </source>
</evidence>
<feature type="compositionally biased region" description="Basic residues" evidence="1">
    <location>
        <begin position="155"/>
        <end position="166"/>
    </location>
</feature>
<name>A0A1G7N8P2_9SPHN</name>
<dbReference type="Proteomes" id="UP000323502">
    <property type="component" value="Unassembled WGS sequence"/>
</dbReference>
<evidence type="ECO:0000313" key="2">
    <source>
        <dbReference type="EMBL" id="SDF70332.1"/>
    </source>
</evidence>
<reference evidence="2 3" key="1">
    <citation type="submission" date="2016-10" db="EMBL/GenBank/DDBJ databases">
        <authorList>
            <person name="Varghese N."/>
            <person name="Submissions S."/>
        </authorList>
    </citation>
    <scope>NUCLEOTIDE SEQUENCE [LARGE SCALE GENOMIC DNA]</scope>
    <source>
        <strain evidence="2 3">S7-754</strain>
    </source>
</reference>
<dbReference type="EMBL" id="FNBI01000005">
    <property type="protein sequence ID" value="SDF70332.1"/>
    <property type="molecule type" value="Genomic_DNA"/>
</dbReference>
<protein>
    <submittedName>
        <fullName evidence="2">Uncharacterized protein</fullName>
    </submittedName>
</protein>
<gene>
    <name evidence="2" type="ORF">SAMN05216557_10574</name>
</gene>
<organism evidence="2 3">
    <name type="scientific">Sphingomonas carotinifaciens</name>
    <dbReference type="NCBI Taxonomy" id="1166323"/>
    <lineage>
        <taxon>Bacteria</taxon>
        <taxon>Pseudomonadati</taxon>
        <taxon>Pseudomonadota</taxon>
        <taxon>Alphaproteobacteria</taxon>
        <taxon>Sphingomonadales</taxon>
        <taxon>Sphingomonadaceae</taxon>
        <taxon>Sphingomonas</taxon>
    </lineage>
</organism>
<feature type="compositionally biased region" description="Basic residues" evidence="1">
    <location>
        <begin position="32"/>
        <end position="41"/>
    </location>
</feature>
<dbReference type="AlphaFoldDB" id="A0A1G7N8P2"/>
<keyword evidence="3" id="KW-1185">Reference proteome</keyword>
<feature type="compositionally biased region" description="Basic and acidic residues" evidence="1">
    <location>
        <begin position="1"/>
        <end position="28"/>
    </location>
</feature>
<evidence type="ECO:0000313" key="3">
    <source>
        <dbReference type="Proteomes" id="UP000323502"/>
    </source>
</evidence>
<feature type="region of interest" description="Disordered" evidence="1">
    <location>
        <begin position="117"/>
        <end position="171"/>
    </location>
</feature>
<proteinExistence type="predicted"/>
<accession>A0A1G7N8P2</accession>
<feature type="region of interest" description="Disordered" evidence="1">
    <location>
        <begin position="1"/>
        <end position="99"/>
    </location>
</feature>
<sequence length="260" mass="29264">MIDPPRREICGGRVGERGKQHRDRRDPVPAHVARRPRHHEQHAREQQGGPCHHRDPLGGGDAGQWRNEQDDRRRPQIGKARPVHRHTVEPQPVLRQIGEALSAQPVADLDEAHQVVGIGQPHRRQRGRVAQRPCRGQDGRQQYRQQRVPSPSRTQRGHRTTHKAGMVKRELESVRKRAQKHVLRCRPVPGEQRSALFRSCRGHDRPVTPPPGRPSRILCGRSGGGVGRHRFKTRTSASFHTRAWISGPADRAGAGAARSA</sequence>